<feature type="non-terminal residue" evidence="8">
    <location>
        <position position="1"/>
    </location>
</feature>
<evidence type="ECO:0000256" key="7">
    <source>
        <dbReference type="SAM" id="Phobius"/>
    </source>
</evidence>
<keyword evidence="6 7" id="KW-0472">Membrane</keyword>
<evidence type="ECO:0000256" key="3">
    <source>
        <dbReference type="ARBA" id="ARBA00022692"/>
    </source>
</evidence>
<evidence type="ECO:0000256" key="5">
    <source>
        <dbReference type="ARBA" id="ARBA00022989"/>
    </source>
</evidence>
<dbReference type="PANTHER" id="PTHR13131:SF5">
    <property type="entry name" value="CYSTINOSIN"/>
    <property type="match status" value="1"/>
</dbReference>
<protein>
    <submittedName>
        <fullName evidence="8">Uncharacterized protein</fullName>
    </submittedName>
</protein>
<feature type="transmembrane region" description="Helical" evidence="7">
    <location>
        <begin position="124"/>
        <end position="147"/>
    </location>
</feature>
<feature type="transmembrane region" description="Helical" evidence="7">
    <location>
        <begin position="153"/>
        <end position="170"/>
    </location>
</feature>
<gene>
    <name evidence="8" type="ORF">INT47_005021</name>
</gene>
<sequence>MDSLRHIKPDDMAIQLTSWEILSDIIGWINLPNVDSLLVLLFRLVHKLLPASLLKFEKKKIYNLSFYFNKEIRDEYQQRHPHSDNNLVRMNDVVFAIHGFIISLFVLLQSCVYKKHETQQISSFAASFVWLTVMGSVLVISTIHYGGAIWLDFMYYLSSVKLIVSFIKYLPQVWINYKRHSTQGWSIQYIIWDLSGGVLSIIQLLLDAYIDGDWSGIEGVRFLFDNVK</sequence>
<evidence type="ECO:0000256" key="4">
    <source>
        <dbReference type="ARBA" id="ARBA00022737"/>
    </source>
</evidence>
<keyword evidence="2" id="KW-0813">Transport</keyword>
<evidence type="ECO:0000313" key="9">
    <source>
        <dbReference type="Proteomes" id="UP000603453"/>
    </source>
</evidence>
<reference evidence="8" key="1">
    <citation type="submission" date="2020-12" db="EMBL/GenBank/DDBJ databases">
        <title>Metabolic potential, ecology and presence of endohyphal bacteria is reflected in genomic diversity of Mucoromycotina.</title>
        <authorList>
            <person name="Muszewska A."/>
            <person name="Okrasinska A."/>
            <person name="Steczkiewicz K."/>
            <person name="Drgas O."/>
            <person name="Orlowska M."/>
            <person name="Perlinska-Lenart U."/>
            <person name="Aleksandrzak-Piekarczyk T."/>
            <person name="Szatraj K."/>
            <person name="Zielenkiewicz U."/>
            <person name="Pilsyk S."/>
            <person name="Malc E."/>
            <person name="Mieczkowski P."/>
            <person name="Kruszewska J.S."/>
            <person name="Biernat P."/>
            <person name="Pawlowska J."/>
        </authorList>
    </citation>
    <scope>NUCLEOTIDE SEQUENCE</scope>
    <source>
        <strain evidence="8">WA0000017839</strain>
    </source>
</reference>
<dbReference type="OrthoDB" id="75720at2759"/>
<evidence type="ECO:0000256" key="1">
    <source>
        <dbReference type="ARBA" id="ARBA00004127"/>
    </source>
</evidence>
<feature type="transmembrane region" description="Helical" evidence="7">
    <location>
        <begin position="190"/>
        <end position="210"/>
    </location>
</feature>
<dbReference type="GO" id="GO:0005774">
    <property type="term" value="C:vacuolar membrane"/>
    <property type="evidence" value="ECO:0007669"/>
    <property type="project" value="TreeGrafter"/>
</dbReference>
<comment type="caution">
    <text evidence="8">The sequence shown here is derived from an EMBL/GenBank/DDBJ whole genome shotgun (WGS) entry which is preliminary data.</text>
</comment>
<dbReference type="SMART" id="SM00679">
    <property type="entry name" value="CTNS"/>
    <property type="match status" value="1"/>
</dbReference>
<dbReference type="PANTHER" id="PTHR13131">
    <property type="entry name" value="CYSTINOSIN"/>
    <property type="match status" value="1"/>
</dbReference>
<proteinExistence type="predicted"/>
<dbReference type="GO" id="GO:0015184">
    <property type="term" value="F:L-cystine transmembrane transporter activity"/>
    <property type="evidence" value="ECO:0007669"/>
    <property type="project" value="TreeGrafter"/>
</dbReference>
<organism evidence="8 9">
    <name type="scientific">Mucor saturninus</name>
    <dbReference type="NCBI Taxonomy" id="64648"/>
    <lineage>
        <taxon>Eukaryota</taxon>
        <taxon>Fungi</taxon>
        <taxon>Fungi incertae sedis</taxon>
        <taxon>Mucoromycota</taxon>
        <taxon>Mucoromycotina</taxon>
        <taxon>Mucoromycetes</taxon>
        <taxon>Mucorales</taxon>
        <taxon>Mucorineae</taxon>
        <taxon>Mucoraceae</taxon>
        <taxon>Mucor</taxon>
    </lineage>
</organism>
<keyword evidence="9" id="KW-1185">Reference proteome</keyword>
<dbReference type="AlphaFoldDB" id="A0A8H7QJA3"/>
<keyword evidence="5 7" id="KW-1133">Transmembrane helix</keyword>
<feature type="transmembrane region" description="Helical" evidence="7">
    <location>
        <begin position="93"/>
        <end position="112"/>
    </location>
</feature>
<dbReference type="InterPro" id="IPR005282">
    <property type="entry name" value="LC_transporter"/>
</dbReference>
<evidence type="ECO:0000256" key="6">
    <source>
        <dbReference type="ARBA" id="ARBA00023136"/>
    </source>
</evidence>
<evidence type="ECO:0000313" key="8">
    <source>
        <dbReference type="EMBL" id="KAG2193496.1"/>
    </source>
</evidence>
<keyword evidence="4" id="KW-0677">Repeat</keyword>
<dbReference type="GO" id="GO:0012505">
    <property type="term" value="C:endomembrane system"/>
    <property type="evidence" value="ECO:0007669"/>
    <property type="project" value="UniProtKB-SubCell"/>
</dbReference>
<dbReference type="Pfam" id="PF04193">
    <property type="entry name" value="PQ-loop"/>
    <property type="match status" value="1"/>
</dbReference>
<comment type="subcellular location">
    <subcellularLocation>
        <location evidence="1">Endomembrane system</location>
        <topology evidence="1">Multi-pass membrane protein</topology>
    </subcellularLocation>
</comment>
<dbReference type="Proteomes" id="UP000603453">
    <property type="component" value="Unassembled WGS sequence"/>
</dbReference>
<accession>A0A8H7QJA3</accession>
<dbReference type="InterPro" id="IPR006603">
    <property type="entry name" value="PQ-loop_rpt"/>
</dbReference>
<dbReference type="EMBL" id="JAEPRD010000231">
    <property type="protein sequence ID" value="KAG2193496.1"/>
    <property type="molecule type" value="Genomic_DNA"/>
</dbReference>
<evidence type="ECO:0000256" key="2">
    <source>
        <dbReference type="ARBA" id="ARBA00022448"/>
    </source>
</evidence>
<dbReference type="GO" id="GO:0000324">
    <property type="term" value="C:fungal-type vacuole"/>
    <property type="evidence" value="ECO:0007669"/>
    <property type="project" value="TreeGrafter"/>
</dbReference>
<keyword evidence="3 7" id="KW-0812">Transmembrane</keyword>
<name>A0A8H7QJA3_9FUNG</name>